<accession>A0ABW0HQL5</accession>
<proteinExistence type="predicted"/>
<sequence length="123" mass="14093">MKFEISDWVQAKTRNGEFVHGFIESFDESQQIAKLFVVRSDNEQSVGHSTTALVHWLRRLPEMPLDEPNAIQNMIDIALATRDEAWFAELSERLATATDQPGKEALPKPHIDFPIANRIRHQV</sequence>
<organism evidence="1 2">
    <name type="scientific">Cohnella soli</name>
    <dbReference type="NCBI Taxonomy" id="425005"/>
    <lineage>
        <taxon>Bacteria</taxon>
        <taxon>Bacillati</taxon>
        <taxon>Bacillota</taxon>
        <taxon>Bacilli</taxon>
        <taxon>Bacillales</taxon>
        <taxon>Paenibacillaceae</taxon>
        <taxon>Cohnella</taxon>
    </lineage>
</organism>
<dbReference type="EMBL" id="JBHSMI010000015">
    <property type="protein sequence ID" value="MFC5402708.1"/>
    <property type="molecule type" value="Genomic_DNA"/>
</dbReference>
<evidence type="ECO:0008006" key="3">
    <source>
        <dbReference type="Google" id="ProtNLM"/>
    </source>
</evidence>
<evidence type="ECO:0000313" key="1">
    <source>
        <dbReference type="EMBL" id="MFC5402708.1"/>
    </source>
</evidence>
<gene>
    <name evidence="1" type="ORF">ACFPOF_08140</name>
</gene>
<protein>
    <recommendedName>
        <fullName evidence="3">IDEAL domain-containing protein</fullName>
    </recommendedName>
</protein>
<reference evidence="2" key="1">
    <citation type="journal article" date="2019" name="Int. J. Syst. Evol. Microbiol.">
        <title>The Global Catalogue of Microorganisms (GCM) 10K type strain sequencing project: providing services to taxonomists for standard genome sequencing and annotation.</title>
        <authorList>
            <consortium name="The Broad Institute Genomics Platform"/>
            <consortium name="The Broad Institute Genome Sequencing Center for Infectious Disease"/>
            <person name="Wu L."/>
            <person name="Ma J."/>
        </authorList>
    </citation>
    <scope>NUCLEOTIDE SEQUENCE [LARGE SCALE GENOMIC DNA]</scope>
    <source>
        <strain evidence="2">CGMCC 1.18575</strain>
    </source>
</reference>
<dbReference type="RefSeq" id="WP_378131414.1">
    <property type="nucleotide sequence ID" value="NZ_JBHSMI010000015.1"/>
</dbReference>
<evidence type="ECO:0000313" key="2">
    <source>
        <dbReference type="Proteomes" id="UP001596113"/>
    </source>
</evidence>
<dbReference type="Proteomes" id="UP001596113">
    <property type="component" value="Unassembled WGS sequence"/>
</dbReference>
<name>A0ABW0HQL5_9BACL</name>
<comment type="caution">
    <text evidence="1">The sequence shown here is derived from an EMBL/GenBank/DDBJ whole genome shotgun (WGS) entry which is preliminary data.</text>
</comment>
<keyword evidence="2" id="KW-1185">Reference proteome</keyword>